<sequence>MLFADALRNFAQLVINGLAIAGAFLVGLLLTKVSLWIACRLFFKKAPPRMVSKAMGIVGGVTLAIVVGLLVFGDGTGWGVGTGSSTSLGNSQQEGTQPVEASAAAQFAAAPPVPETKPEVPPPDPKPMEPQQELPRSESERIIVLGGYDSLQRYYQVEGQRESWNLSQLTQYLLRRKTDPDQPLKGITVLIYRDSATAEGPVVAQLRKWAEDHELGVYFPPVSSQTRPGSK</sequence>
<evidence type="ECO:0000256" key="1">
    <source>
        <dbReference type="SAM" id="MobiDB-lite"/>
    </source>
</evidence>
<dbReference type="RefSeq" id="WP_162657584.1">
    <property type="nucleotide sequence ID" value="NZ_LR593887.1"/>
</dbReference>
<accession>A0A6C2YLV1</accession>
<dbReference type="AlphaFoldDB" id="A0A6C2YLV1"/>
<name>A0A6C2YLV1_9BACT</name>
<dbReference type="EMBL" id="LR593887">
    <property type="protein sequence ID" value="VTS01304.1"/>
    <property type="molecule type" value="Genomic_DNA"/>
</dbReference>
<evidence type="ECO:0000256" key="2">
    <source>
        <dbReference type="SAM" id="Phobius"/>
    </source>
</evidence>
<dbReference type="EMBL" id="LR586016">
    <property type="protein sequence ID" value="VIP02406.1"/>
    <property type="molecule type" value="Genomic_DNA"/>
</dbReference>
<feature type="transmembrane region" description="Helical" evidence="2">
    <location>
        <begin position="20"/>
        <end position="43"/>
    </location>
</feature>
<organism evidence="3">
    <name type="scientific">Tuwongella immobilis</name>
    <dbReference type="NCBI Taxonomy" id="692036"/>
    <lineage>
        <taxon>Bacteria</taxon>
        <taxon>Pseudomonadati</taxon>
        <taxon>Planctomycetota</taxon>
        <taxon>Planctomycetia</taxon>
        <taxon>Gemmatales</taxon>
        <taxon>Gemmataceae</taxon>
        <taxon>Tuwongella</taxon>
    </lineage>
</organism>
<evidence type="ECO:0000313" key="3">
    <source>
        <dbReference type="EMBL" id="VIP02406.1"/>
    </source>
</evidence>
<feature type="compositionally biased region" description="Pro residues" evidence="1">
    <location>
        <begin position="111"/>
        <end position="125"/>
    </location>
</feature>
<protein>
    <submittedName>
        <fullName evidence="3">Uncharacterized protein</fullName>
    </submittedName>
</protein>
<keyword evidence="4" id="KW-1185">Reference proteome</keyword>
<keyword evidence="2" id="KW-0472">Membrane</keyword>
<reference evidence="3" key="1">
    <citation type="submission" date="2019-04" db="EMBL/GenBank/DDBJ databases">
        <authorList>
            <consortium name="Science for Life Laboratories"/>
        </authorList>
    </citation>
    <scope>NUCLEOTIDE SEQUENCE</scope>
    <source>
        <strain evidence="3">MBLW1</strain>
    </source>
</reference>
<proteinExistence type="predicted"/>
<dbReference type="Proteomes" id="UP000464378">
    <property type="component" value="Chromosome"/>
</dbReference>
<feature type="region of interest" description="Disordered" evidence="1">
    <location>
        <begin position="83"/>
        <end position="138"/>
    </location>
</feature>
<gene>
    <name evidence="3" type="ORF">GMBLW1_15540</name>
</gene>
<dbReference type="KEGG" id="tim:GMBLW1_15540"/>
<feature type="compositionally biased region" description="Low complexity" evidence="1">
    <location>
        <begin position="97"/>
        <end position="110"/>
    </location>
</feature>
<feature type="transmembrane region" description="Helical" evidence="2">
    <location>
        <begin position="55"/>
        <end position="73"/>
    </location>
</feature>
<keyword evidence="2" id="KW-1133">Transmembrane helix</keyword>
<dbReference type="InParanoid" id="A0A6C2YLV1"/>
<evidence type="ECO:0000313" key="4">
    <source>
        <dbReference type="Proteomes" id="UP000464378"/>
    </source>
</evidence>
<keyword evidence="2" id="KW-0812">Transmembrane</keyword>